<dbReference type="GO" id="GO:0008270">
    <property type="term" value="F:zinc ion binding"/>
    <property type="evidence" value="ECO:0007669"/>
    <property type="project" value="UniProtKB-UniRule"/>
</dbReference>
<organism evidence="15 16">
    <name type="scientific">Lineolata rhizophorae</name>
    <dbReference type="NCBI Taxonomy" id="578093"/>
    <lineage>
        <taxon>Eukaryota</taxon>
        <taxon>Fungi</taxon>
        <taxon>Dikarya</taxon>
        <taxon>Ascomycota</taxon>
        <taxon>Pezizomycotina</taxon>
        <taxon>Dothideomycetes</taxon>
        <taxon>Dothideomycetes incertae sedis</taxon>
        <taxon>Lineolatales</taxon>
        <taxon>Lineolataceae</taxon>
        <taxon>Lineolata</taxon>
    </lineage>
</organism>
<dbReference type="SUPFAM" id="SSF53927">
    <property type="entry name" value="Cytidine deaminase-like"/>
    <property type="match status" value="1"/>
</dbReference>
<dbReference type="NCBIfam" id="NF004064">
    <property type="entry name" value="PRK05578.1"/>
    <property type="match status" value="1"/>
</dbReference>
<keyword evidence="5 12" id="KW-0479">Metal-binding</keyword>
<dbReference type="CDD" id="cd01283">
    <property type="entry name" value="cytidine_deaminase"/>
    <property type="match status" value="1"/>
</dbReference>
<dbReference type="GO" id="GO:0005829">
    <property type="term" value="C:cytosol"/>
    <property type="evidence" value="ECO:0007669"/>
    <property type="project" value="TreeGrafter"/>
</dbReference>
<evidence type="ECO:0000259" key="14">
    <source>
        <dbReference type="PROSITE" id="PS51747"/>
    </source>
</evidence>
<dbReference type="GO" id="GO:0055086">
    <property type="term" value="P:nucleobase-containing small molecule metabolic process"/>
    <property type="evidence" value="ECO:0007669"/>
    <property type="project" value="UniProtKB-ARBA"/>
</dbReference>
<accession>A0A6A6NYV4</accession>
<dbReference type="PANTHER" id="PTHR11644">
    <property type="entry name" value="CYTIDINE DEAMINASE"/>
    <property type="match status" value="1"/>
</dbReference>
<evidence type="ECO:0000256" key="13">
    <source>
        <dbReference type="RuleBase" id="RU364006"/>
    </source>
</evidence>
<evidence type="ECO:0000256" key="5">
    <source>
        <dbReference type="ARBA" id="ARBA00022723"/>
    </source>
</evidence>
<dbReference type="PANTHER" id="PTHR11644:SF2">
    <property type="entry name" value="CYTIDINE DEAMINASE"/>
    <property type="match status" value="1"/>
</dbReference>
<evidence type="ECO:0000256" key="8">
    <source>
        <dbReference type="ARBA" id="ARBA00032005"/>
    </source>
</evidence>
<dbReference type="OrthoDB" id="414540at2759"/>
<feature type="binding site" evidence="11">
    <location>
        <begin position="67"/>
        <end position="73"/>
    </location>
    <ligand>
        <name>substrate</name>
    </ligand>
</feature>
<evidence type="ECO:0000256" key="2">
    <source>
        <dbReference type="ARBA" id="ARBA00003949"/>
    </source>
</evidence>
<name>A0A6A6NYV4_9PEZI</name>
<keyword evidence="6 13" id="KW-0378">Hydrolase</keyword>
<dbReference type="PROSITE" id="PS51747">
    <property type="entry name" value="CYT_DCMP_DEAMINASES_2"/>
    <property type="match status" value="1"/>
</dbReference>
<feature type="domain" description="CMP/dCMP-type deaminase" evidence="14">
    <location>
        <begin position="26"/>
        <end position="155"/>
    </location>
</feature>
<dbReference type="PROSITE" id="PS00903">
    <property type="entry name" value="CYT_DCMP_DEAMINASES_1"/>
    <property type="match status" value="1"/>
</dbReference>
<dbReference type="InterPro" id="IPR006262">
    <property type="entry name" value="Cyt_deam_tetra"/>
</dbReference>
<dbReference type="EMBL" id="MU001682">
    <property type="protein sequence ID" value="KAF2456839.1"/>
    <property type="molecule type" value="Genomic_DNA"/>
</dbReference>
<evidence type="ECO:0000256" key="9">
    <source>
        <dbReference type="ARBA" id="ARBA00049558"/>
    </source>
</evidence>
<proteinExistence type="inferred from homology"/>
<dbReference type="InterPro" id="IPR002125">
    <property type="entry name" value="CMP_dCMP_dom"/>
</dbReference>
<dbReference type="InterPro" id="IPR050202">
    <property type="entry name" value="Cyt/Deoxycyt_deaminase"/>
</dbReference>
<comment type="catalytic activity">
    <reaction evidence="9 13">
        <text>cytidine + H2O + H(+) = uridine + NH4(+)</text>
        <dbReference type="Rhea" id="RHEA:16069"/>
        <dbReference type="ChEBI" id="CHEBI:15377"/>
        <dbReference type="ChEBI" id="CHEBI:15378"/>
        <dbReference type="ChEBI" id="CHEBI:16704"/>
        <dbReference type="ChEBI" id="CHEBI:17562"/>
        <dbReference type="ChEBI" id="CHEBI:28938"/>
        <dbReference type="EC" id="3.5.4.5"/>
    </reaction>
</comment>
<dbReference type="Pfam" id="PF00383">
    <property type="entry name" value="dCMP_cyt_deam_1"/>
    <property type="match status" value="1"/>
</dbReference>
<comment type="cofactor">
    <cofactor evidence="1 12 13">
        <name>Zn(2+)</name>
        <dbReference type="ChEBI" id="CHEBI:29105"/>
    </cofactor>
</comment>
<feature type="active site" description="Proton donor" evidence="10">
    <location>
        <position position="80"/>
    </location>
</feature>
<evidence type="ECO:0000256" key="1">
    <source>
        <dbReference type="ARBA" id="ARBA00001947"/>
    </source>
</evidence>
<evidence type="ECO:0000256" key="11">
    <source>
        <dbReference type="PIRSR" id="PIRSR606262-2"/>
    </source>
</evidence>
<comment type="function">
    <text evidence="2 13">This enzyme scavenges exogenous and endogenous cytidine and 2'-deoxycytidine for UMP synthesis.</text>
</comment>
<comment type="similarity">
    <text evidence="3 13">Belongs to the cytidine and deoxycytidylate deaminase family.</text>
</comment>
<reference evidence="15" key="1">
    <citation type="journal article" date="2020" name="Stud. Mycol.">
        <title>101 Dothideomycetes genomes: a test case for predicting lifestyles and emergence of pathogens.</title>
        <authorList>
            <person name="Haridas S."/>
            <person name="Albert R."/>
            <person name="Binder M."/>
            <person name="Bloem J."/>
            <person name="Labutti K."/>
            <person name="Salamov A."/>
            <person name="Andreopoulos B."/>
            <person name="Baker S."/>
            <person name="Barry K."/>
            <person name="Bills G."/>
            <person name="Bluhm B."/>
            <person name="Cannon C."/>
            <person name="Castanera R."/>
            <person name="Culley D."/>
            <person name="Daum C."/>
            <person name="Ezra D."/>
            <person name="Gonzalez J."/>
            <person name="Henrissat B."/>
            <person name="Kuo A."/>
            <person name="Liang C."/>
            <person name="Lipzen A."/>
            <person name="Lutzoni F."/>
            <person name="Magnuson J."/>
            <person name="Mondo S."/>
            <person name="Nolan M."/>
            <person name="Ohm R."/>
            <person name="Pangilinan J."/>
            <person name="Park H.-J."/>
            <person name="Ramirez L."/>
            <person name="Alfaro M."/>
            <person name="Sun H."/>
            <person name="Tritt A."/>
            <person name="Yoshinaga Y."/>
            <person name="Zwiers L.-H."/>
            <person name="Turgeon B."/>
            <person name="Goodwin S."/>
            <person name="Spatafora J."/>
            <person name="Crous P."/>
            <person name="Grigoriev I."/>
        </authorList>
    </citation>
    <scope>NUCLEOTIDE SEQUENCE</scope>
    <source>
        <strain evidence="15">ATCC 16933</strain>
    </source>
</reference>
<evidence type="ECO:0000256" key="3">
    <source>
        <dbReference type="ARBA" id="ARBA00006576"/>
    </source>
</evidence>
<keyword evidence="7 12" id="KW-0862">Zinc</keyword>
<dbReference type="Proteomes" id="UP000799766">
    <property type="component" value="Unassembled WGS sequence"/>
</dbReference>
<gene>
    <name evidence="15" type="ORF">BDY21DRAFT_346215</name>
</gene>
<dbReference type="EC" id="3.5.4.5" evidence="4 13"/>
<evidence type="ECO:0000313" key="15">
    <source>
        <dbReference type="EMBL" id="KAF2456839.1"/>
    </source>
</evidence>
<evidence type="ECO:0000256" key="7">
    <source>
        <dbReference type="ARBA" id="ARBA00022833"/>
    </source>
</evidence>
<protein>
    <recommendedName>
        <fullName evidence="4 13">Cytidine deaminase</fullName>
        <ecNumber evidence="4 13">3.5.4.5</ecNumber>
    </recommendedName>
    <alternativeName>
        <fullName evidence="8 13">Cytidine aminohydrolase</fullName>
    </alternativeName>
</protein>
<feature type="binding site" evidence="12">
    <location>
        <position position="78"/>
    </location>
    <ligand>
        <name>Zn(2+)</name>
        <dbReference type="ChEBI" id="CHEBI:29105"/>
        <note>catalytic</note>
    </ligand>
</feature>
<dbReference type="FunFam" id="3.40.140.10:FF:000008">
    <property type="entry name" value="Cytidine deaminase"/>
    <property type="match status" value="1"/>
</dbReference>
<dbReference type="GO" id="GO:0072527">
    <property type="term" value="P:pyrimidine-containing compound metabolic process"/>
    <property type="evidence" value="ECO:0007669"/>
    <property type="project" value="UniProtKB-ARBA"/>
</dbReference>
<dbReference type="NCBIfam" id="TIGR01354">
    <property type="entry name" value="cyt_deam_tetra"/>
    <property type="match status" value="1"/>
</dbReference>
<dbReference type="InterPro" id="IPR016193">
    <property type="entry name" value="Cytidine_deaminase-like"/>
</dbReference>
<dbReference type="AlphaFoldDB" id="A0A6A6NYV4"/>
<keyword evidence="16" id="KW-1185">Reference proteome</keyword>
<feature type="binding site" evidence="12">
    <location>
        <position position="116"/>
    </location>
    <ligand>
        <name>Zn(2+)</name>
        <dbReference type="ChEBI" id="CHEBI:29105"/>
        <note>catalytic</note>
    </ligand>
</feature>
<evidence type="ECO:0000256" key="4">
    <source>
        <dbReference type="ARBA" id="ARBA00012783"/>
    </source>
</evidence>
<evidence type="ECO:0000256" key="10">
    <source>
        <dbReference type="PIRSR" id="PIRSR606262-1"/>
    </source>
</evidence>
<evidence type="ECO:0000256" key="12">
    <source>
        <dbReference type="PIRSR" id="PIRSR606262-3"/>
    </source>
</evidence>
<comment type="catalytic activity">
    <reaction evidence="13">
        <text>2'-deoxycytidine + H2O + H(+) = 2'-deoxyuridine + NH4(+)</text>
        <dbReference type="Rhea" id="RHEA:13433"/>
        <dbReference type="ChEBI" id="CHEBI:15377"/>
        <dbReference type="ChEBI" id="CHEBI:15378"/>
        <dbReference type="ChEBI" id="CHEBI:15698"/>
        <dbReference type="ChEBI" id="CHEBI:16450"/>
        <dbReference type="ChEBI" id="CHEBI:28938"/>
        <dbReference type="EC" id="3.5.4.5"/>
    </reaction>
</comment>
<dbReference type="InterPro" id="IPR016192">
    <property type="entry name" value="APOBEC/CMP_deaminase_Zn-bd"/>
</dbReference>
<evidence type="ECO:0000313" key="16">
    <source>
        <dbReference type="Proteomes" id="UP000799766"/>
    </source>
</evidence>
<feature type="binding site" evidence="12">
    <location>
        <position position="113"/>
    </location>
    <ligand>
        <name>Zn(2+)</name>
        <dbReference type="ChEBI" id="CHEBI:29105"/>
        <note>catalytic</note>
    </ligand>
</feature>
<evidence type="ECO:0000256" key="6">
    <source>
        <dbReference type="ARBA" id="ARBA00022801"/>
    </source>
</evidence>
<dbReference type="GO" id="GO:0042802">
    <property type="term" value="F:identical protein binding"/>
    <property type="evidence" value="ECO:0007669"/>
    <property type="project" value="UniProtKB-ARBA"/>
</dbReference>
<sequence length="159" mass="17008">MLAAKAVEASSASAGSDGLIHGLTAQEVRLLTKESLDARSLAYCPYSKFHVGATLLTRDGNFISGANVENASYPVGTCAERVAMSSAIMKGYRMGSFKAVGVATNLEEPCSPCGMCRQFLREFCELSTPVFLHDKHGQYIVRTLGELLPMSFGPEHLAA</sequence>
<dbReference type="GO" id="GO:0004126">
    <property type="term" value="F:cytidine deaminase activity"/>
    <property type="evidence" value="ECO:0007669"/>
    <property type="project" value="UniProtKB-UniRule"/>
</dbReference>
<dbReference type="Gene3D" id="3.40.140.10">
    <property type="entry name" value="Cytidine Deaminase, domain 2"/>
    <property type="match status" value="1"/>
</dbReference>